<evidence type="ECO:0000256" key="4">
    <source>
        <dbReference type="ARBA" id="ARBA00012313"/>
    </source>
</evidence>
<dbReference type="InterPro" id="IPR000823">
    <property type="entry name" value="Peroxidase_pln"/>
</dbReference>
<feature type="disulfide bond" evidence="17">
    <location>
        <begin position="32"/>
        <end position="111"/>
    </location>
</feature>
<accession>A0A1S3VRZ3</accession>
<keyword evidence="11 17" id="KW-1015">Disulfide bond</keyword>
<organism evidence="20 21">
    <name type="scientific">Vigna radiata var. radiata</name>
    <name type="common">Mung bean</name>
    <name type="synonym">Phaseolus aureus</name>
    <dbReference type="NCBI Taxonomy" id="3916"/>
    <lineage>
        <taxon>Eukaryota</taxon>
        <taxon>Viridiplantae</taxon>
        <taxon>Streptophyta</taxon>
        <taxon>Embryophyta</taxon>
        <taxon>Tracheophyta</taxon>
        <taxon>Spermatophyta</taxon>
        <taxon>Magnoliopsida</taxon>
        <taxon>eudicotyledons</taxon>
        <taxon>Gunneridae</taxon>
        <taxon>Pentapetalae</taxon>
        <taxon>rosids</taxon>
        <taxon>fabids</taxon>
        <taxon>Fabales</taxon>
        <taxon>Fabaceae</taxon>
        <taxon>Papilionoideae</taxon>
        <taxon>50 kb inversion clade</taxon>
        <taxon>NPAAA clade</taxon>
        <taxon>indigoferoid/millettioid clade</taxon>
        <taxon>Phaseoleae</taxon>
        <taxon>Vigna</taxon>
    </lineage>
</organism>
<feature type="signal peptide" evidence="18">
    <location>
        <begin position="1"/>
        <end position="22"/>
    </location>
</feature>
<feature type="binding site" description="axial binding residue" evidence="15">
    <location>
        <position position="188"/>
    </location>
    <ligand>
        <name>heme b</name>
        <dbReference type="ChEBI" id="CHEBI:60344"/>
    </ligand>
    <ligandPart>
        <name>Fe</name>
        <dbReference type="ChEBI" id="CHEBI:18248"/>
    </ligandPart>
</feature>
<name>A0A1S3VRZ3_VIGRR</name>
<evidence type="ECO:0000256" key="16">
    <source>
        <dbReference type="PIRSR" id="PIRSR600823-4"/>
    </source>
</evidence>
<feature type="binding site" evidence="15">
    <location>
        <position position="67"/>
    </location>
    <ligand>
        <name>Ca(2+)</name>
        <dbReference type="ChEBI" id="CHEBI:29108"/>
        <label>1</label>
    </ligand>
</feature>
<comment type="cofactor">
    <cofactor evidence="15 18">
        <name>heme b</name>
        <dbReference type="ChEBI" id="CHEBI:60344"/>
    </cofactor>
    <text evidence="15 18">Binds 1 heme b (iron(II)-protoporphyrin IX) group per subunit.</text>
</comment>
<dbReference type="PRINTS" id="PR00458">
    <property type="entry name" value="PEROXIDASE"/>
</dbReference>
<dbReference type="FunFam" id="1.10.520.10:FF:000001">
    <property type="entry name" value="Peroxidase"/>
    <property type="match status" value="1"/>
</dbReference>
<feature type="binding site" evidence="15">
    <location>
        <position position="69"/>
    </location>
    <ligand>
        <name>Ca(2+)</name>
        <dbReference type="ChEBI" id="CHEBI:29108"/>
        <label>1</label>
    </ligand>
</feature>
<keyword evidence="18" id="KW-0964">Secreted</keyword>
<evidence type="ECO:0000256" key="7">
    <source>
        <dbReference type="ARBA" id="ARBA00022723"/>
    </source>
</evidence>
<evidence type="ECO:0000256" key="17">
    <source>
        <dbReference type="PIRSR" id="PIRSR600823-5"/>
    </source>
</evidence>
<feature type="disulfide bond" evidence="17">
    <location>
        <begin position="195"/>
        <end position="227"/>
    </location>
</feature>
<gene>
    <name evidence="21" type="primary">LOC106777813</name>
</gene>
<evidence type="ECO:0000313" key="20">
    <source>
        <dbReference type="Proteomes" id="UP000087766"/>
    </source>
</evidence>
<comment type="similarity">
    <text evidence="18">Belongs to the peroxidase family. Classical plant (class III) peroxidase subfamily.</text>
</comment>
<dbReference type="Gene3D" id="1.10.520.10">
    <property type="match status" value="1"/>
</dbReference>
<evidence type="ECO:0000256" key="6">
    <source>
        <dbReference type="ARBA" id="ARBA00022617"/>
    </source>
</evidence>
<feature type="disulfide bond" evidence="17">
    <location>
        <begin position="117"/>
        <end position="312"/>
    </location>
</feature>
<dbReference type="GO" id="GO:0005576">
    <property type="term" value="C:extracellular region"/>
    <property type="evidence" value="ECO:0007669"/>
    <property type="project" value="UniProtKB-SubCell"/>
</dbReference>
<evidence type="ECO:0000256" key="8">
    <source>
        <dbReference type="ARBA" id="ARBA00022837"/>
    </source>
</evidence>
<dbReference type="CDD" id="cd00693">
    <property type="entry name" value="secretory_peroxidase"/>
    <property type="match status" value="1"/>
</dbReference>
<dbReference type="OrthoDB" id="2113341at2759"/>
<proteinExistence type="inferred from homology"/>
<evidence type="ECO:0000256" key="5">
    <source>
        <dbReference type="ARBA" id="ARBA00022559"/>
    </source>
</evidence>
<dbReference type="GO" id="GO:0020037">
    <property type="term" value="F:heme binding"/>
    <property type="evidence" value="ECO:0007669"/>
    <property type="project" value="UniProtKB-UniRule"/>
</dbReference>
<comment type="cofactor">
    <cofactor evidence="15 18">
        <name>Ca(2+)</name>
        <dbReference type="ChEBI" id="CHEBI:29108"/>
    </cofactor>
    <text evidence="15 18">Binds 2 calcium ions per subunit.</text>
</comment>
<keyword evidence="8 15" id="KW-0106">Calcium</keyword>
<dbReference type="Gene3D" id="1.10.420.10">
    <property type="entry name" value="Peroxidase, domain 2"/>
    <property type="match status" value="1"/>
</dbReference>
<reference evidence="20" key="1">
    <citation type="journal article" date="2014" name="Nat. Commun.">
        <title>Genome sequence of mungbean and insights into evolution within Vigna species.</title>
        <authorList>
            <person name="Kang Y.J."/>
            <person name="Kim S.K."/>
            <person name="Kim M.Y."/>
            <person name="Lestari P."/>
            <person name="Kim K.H."/>
            <person name="Ha B.K."/>
            <person name="Jun T.H."/>
            <person name="Hwang W.J."/>
            <person name="Lee T."/>
            <person name="Lee J."/>
            <person name="Shim S."/>
            <person name="Yoon M.Y."/>
            <person name="Jang Y.E."/>
            <person name="Han K.S."/>
            <person name="Taeprayoon P."/>
            <person name="Yoon N."/>
            <person name="Somta P."/>
            <person name="Tanya P."/>
            <person name="Kim K.S."/>
            <person name="Gwag J.G."/>
            <person name="Moon J.K."/>
            <person name="Lee Y.H."/>
            <person name="Park B.S."/>
            <person name="Bombarely A."/>
            <person name="Doyle J.J."/>
            <person name="Jackson S.A."/>
            <person name="Schafleitner R."/>
            <person name="Srinives P."/>
            <person name="Varshney R.K."/>
            <person name="Lee S.H."/>
        </authorList>
    </citation>
    <scope>NUCLEOTIDE SEQUENCE [LARGE SCALE GENOMIC DNA]</scope>
    <source>
        <strain evidence="20">cv. VC1973A</strain>
    </source>
</reference>
<feature type="binding site" evidence="15">
    <location>
        <position position="64"/>
    </location>
    <ligand>
        <name>Ca(2+)</name>
        <dbReference type="ChEBI" id="CHEBI:29108"/>
        <label>1</label>
    </ligand>
</feature>
<evidence type="ECO:0000256" key="12">
    <source>
        <dbReference type="ARBA" id="ARBA00023180"/>
    </source>
</evidence>
<evidence type="ECO:0000256" key="1">
    <source>
        <dbReference type="ARBA" id="ARBA00000189"/>
    </source>
</evidence>
<evidence type="ECO:0000256" key="11">
    <source>
        <dbReference type="ARBA" id="ARBA00023157"/>
    </source>
</evidence>
<evidence type="ECO:0000256" key="9">
    <source>
        <dbReference type="ARBA" id="ARBA00023002"/>
    </source>
</evidence>
<feature type="domain" description="Plant heme peroxidase family profile" evidence="19">
    <location>
        <begin position="22"/>
        <end position="316"/>
    </location>
</feature>
<dbReference type="KEGG" id="vra:106777813"/>
<sequence length="316" mass="33923">MATMAAFLNLVIILSVVSTGNSLSLNHYENSCPKVECIVAKAVKDATAKDKTVPAALLRMHFHDCFVRGCDASVLLNSKGNSKAEKDGPPNVSLHAFYVIDAAKKALEAACPGVVSCADILALAARDAVFLSGGPTWDVPKGRKDGRTSKASETIQLPAPTFNLSQLRQSFSQRGLSGEDLVALSGGHTLGFSHCSSFKSRLHSFNATHDVDPSLNPSFAAKLKSICPLKNQAKNAGTTMDPSSATFDNTYYRLILQNKGLFSSDQALLDNPDTKNLVTKFATSQKAFYQAFAKSMIKMSNINGGQEVRKDCRVIN</sequence>
<keyword evidence="18" id="KW-0732">Signal</keyword>
<feature type="disulfide bond" evidence="17">
    <location>
        <begin position="65"/>
        <end position="70"/>
    </location>
</feature>
<comment type="function">
    <text evidence="2">Removal of H(2)O(2), oxidation of toxic reductants, biosynthesis and degradation of lignin, suberization, auxin catabolism, response to environmental stresses such as wounding, pathogen attack and oxidative stress. These functions might be dependent on each isozyme/isoform in each plant tissue.</text>
</comment>
<feature type="binding site" evidence="15">
    <location>
        <position position="241"/>
    </location>
    <ligand>
        <name>Ca(2+)</name>
        <dbReference type="ChEBI" id="CHEBI:29108"/>
        <label>2</label>
    </ligand>
</feature>
<keyword evidence="20" id="KW-1185">Reference proteome</keyword>
<feature type="binding site" evidence="15">
    <location>
        <position position="248"/>
    </location>
    <ligand>
        <name>Ca(2+)</name>
        <dbReference type="ChEBI" id="CHEBI:29108"/>
        <label>2</label>
    </ligand>
</feature>
<dbReference type="PROSITE" id="PS50873">
    <property type="entry name" value="PEROXIDASE_4"/>
    <property type="match status" value="1"/>
</dbReference>
<feature type="binding site" evidence="15">
    <location>
        <position position="71"/>
    </location>
    <ligand>
        <name>Ca(2+)</name>
        <dbReference type="ChEBI" id="CHEBI:29108"/>
        <label>1</label>
    </ligand>
</feature>
<dbReference type="InterPro" id="IPR010255">
    <property type="entry name" value="Haem_peroxidase_sf"/>
</dbReference>
<feature type="binding site" evidence="15">
    <location>
        <position position="73"/>
    </location>
    <ligand>
        <name>Ca(2+)</name>
        <dbReference type="ChEBI" id="CHEBI:29108"/>
        <label>1</label>
    </ligand>
</feature>
<evidence type="ECO:0000256" key="3">
    <source>
        <dbReference type="ARBA" id="ARBA00006873"/>
    </source>
</evidence>
<dbReference type="STRING" id="3916.A0A1S3VRZ3"/>
<keyword evidence="5 18" id="KW-0575">Peroxidase</keyword>
<feature type="active site" description="Proton acceptor" evidence="13">
    <location>
        <position position="63"/>
    </location>
</feature>
<comment type="catalytic activity">
    <reaction evidence="1 18">
        <text>2 a phenolic donor + H2O2 = 2 a phenolic radical donor + 2 H2O</text>
        <dbReference type="Rhea" id="RHEA:56136"/>
        <dbReference type="ChEBI" id="CHEBI:15377"/>
        <dbReference type="ChEBI" id="CHEBI:16240"/>
        <dbReference type="ChEBI" id="CHEBI:139520"/>
        <dbReference type="ChEBI" id="CHEBI:139521"/>
        <dbReference type="EC" id="1.11.1.7"/>
    </reaction>
</comment>
<dbReference type="GO" id="GO:0006979">
    <property type="term" value="P:response to oxidative stress"/>
    <property type="evidence" value="ECO:0007669"/>
    <property type="project" value="UniProtKB-UniRule"/>
</dbReference>
<evidence type="ECO:0000256" key="14">
    <source>
        <dbReference type="PIRSR" id="PIRSR600823-2"/>
    </source>
</evidence>
<dbReference type="AlphaFoldDB" id="A0A1S3VRZ3"/>
<dbReference type="InterPro" id="IPR002016">
    <property type="entry name" value="Haem_peroxidase"/>
</dbReference>
<feature type="binding site" evidence="15">
    <location>
        <position position="189"/>
    </location>
    <ligand>
        <name>Ca(2+)</name>
        <dbReference type="ChEBI" id="CHEBI:29108"/>
        <label>2</label>
    </ligand>
</feature>
<keyword evidence="12" id="KW-0325">Glycoprotein</keyword>
<comment type="subcellular location">
    <subcellularLocation>
        <location evidence="18">Secreted</location>
    </subcellularLocation>
</comment>
<dbReference type="PRINTS" id="PR00461">
    <property type="entry name" value="PLPEROXIDASE"/>
</dbReference>
<evidence type="ECO:0000256" key="18">
    <source>
        <dbReference type="RuleBase" id="RU362060"/>
    </source>
</evidence>
<feature type="binding site" evidence="14">
    <location>
        <position position="158"/>
    </location>
    <ligand>
        <name>substrate</name>
    </ligand>
</feature>
<dbReference type="GeneID" id="106777813"/>
<comment type="similarity">
    <text evidence="3">Belongs to the peroxidase family. Ascorbate peroxidase subfamily.</text>
</comment>
<evidence type="ECO:0000256" key="10">
    <source>
        <dbReference type="ARBA" id="ARBA00023004"/>
    </source>
</evidence>
<dbReference type="Proteomes" id="UP000087766">
    <property type="component" value="Chromosome 11"/>
</dbReference>
<dbReference type="RefSeq" id="XP_014521065.1">
    <property type="nucleotide sequence ID" value="XM_014665579.2"/>
</dbReference>
<dbReference type="GO" id="GO:0042744">
    <property type="term" value="P:hydrogen peroxide catabolic process"/>
    <property type="evidence" value="ECO:0007669"/>
    <property type="project" value="UniProtKB-KW"/>
</dbReference>
<evidence type="ECO:0000256" key="13">
    <source>
        <dbReference type="PIRSR" id="PIRSR600823-1"/>
    </source>
</evidence>
<evidence type="ECO:0000313" key="21">
    <source>
        <dbReference type="RefSeq" id="XP_014521065.1"/>
    </source>
</evidence>
<keyword evidence="6 18" id="KW-0349">Heme</keyword>
<dbReference type="SUPFAM" id="SSF48113">
    <property type="entry name" value="Heme-dependent peroxidases"/>
    <property type="match status" value="1"/>
</dbReference>
<evidence type="ECO:0000256" key="2">
    <source>
        <dbReference type="ARBA" id="ARBA00002322"/>
    </source>
</evidence>
<feature type="site" description="Transition state stabilizer" evidence="16">
    <location>
        <position position="59"/>
    </location>
</feature>
<dbReference type="PANTHER" id="PTHR31235">
    <property type="entry name" value="PEROXIDASE 25-RELATED"/>
    <property type="match status" value="1"/>
</dbReference>
<keyword evidence="18" id="KW-0376">Hydrogen peroxide</keyword>
<reference evidence="21" key="2">
    <citation type="submission" date="2025-08" db="UniProtKB">
        <authorList>
            <consortium name="RefSeq"/>
        </authorList>
    </citation>
    <scope>IDENTIFICATION</scope>
    <source>
        <tissue evidence="21">Leaf</tissue>
    </source>
</reference>
<dbReference type="FunFam" id="1.10.420.10:FF:000006">
    <property type="entry name" value="Peroxidase"/>
    <property type="match status" value="1"/>
</dbReference>
<keyword evidence="10 15" id="KW-0408">Iron</keyword>
<dbReference type="Pfam" id="PF00141">
    <property type="entry name" value="peroxidase"/>
    <property type="match status" value="1"/>
</dbReference>
<dbReference type="InterPro" id="IPR033905">
    <property type="entry name" value="Secretory_peroxidase"/>
</dbReference>
<evidence type="ECO:0000256" key="15">
    <source>
        <dbReference type="PIRSR" id="PIRSR600823-3"/>
    </source>
</evidence>
<dbReference type="EC" id="1.11.1.7" evidence="4 18"/>
<dbReference type="GO" id="GO:0140825">
    <property type="term" value="F:lactoperoxidase activity"/>
    <property type="evidence" value="ECO:0007669"/>
    <property type="project" value="UniProtKB-EC"/>
</dbReference>
<dbReference type="GO" id="GO:0046872">
    <property type="term" value="F:metal ion binding"/>
    <property type="evidence" value="ECO:0007669"/>
    <property type="project" value="UniProtKB-UniRule"/>
</dbReference>
<protein>
    <recommendedName>
        <fullName evidence="4 18">Peroxidase</fullName>
        <ecNumber evidence="4 18">1.11.1.7</ecNumber>
    </recommendedName>
</protein>
<dbReference type="PROSITE" id="PS00435">
    <property type="entry name" value="PEROXIDASE_1"/>
    <property type="match status" value="1"/>
</dbReference>
<dbReference type="InterPro" id="IPR019793">
    <property type="entry name" value="Peroxidases_heam-ligand_BS"/>
</dbReference>
<feature type="chain" id="PRO_5010009392" description="Peroxidase" evidence="18">
    <location>
        <begin position="23"/>
        <end position="316"/>
    </location>
</feature>
<keyword evidence="9 18" id="KW-0560">Oxidoreductase</keyword>
<keyword evidence="7 15" id="KW-0479">Metal-binding</keyword>
<evidence type="ECO:0000259" key="19">
    <source>
        <dbReference type="PROSITE" id="PS50873"/>
    </source>
</evidence>
<feature type="binding site" evidence="15">
    <location>
        <position position="85"/>
    </location>
    <ligand>
        <name>Ca(2+)</name>
        <dbReference type="ChEBI" id="CHEBI:29108"/>
        <label>1</label>
    </ligand>
</feature>